<dbReference type="EMBL" id="NHNI01000004">
    <property type="protein sequence ID" value="OZY83685.1"/>
    <property type="molecule type" value="Genomic_DNA"/>
</dbReference>
<feature type="signal peptide" evidence="1">
    <location>
        <begin position="1"/>
        <end position="27"/>
    </location>
</feature>
<evidence type="ECO:0000313" key="3">
    <source>
        <dbReference type="Proteomes" id="UP000216101"/>
    </source>
</evidence>
<sequence length="347" mass="38426">MFLHQYHRLLTHCLLMSAALWAMGSYAKAPVDKATSSKLYQQAVTQLGYSELATTFSRTKALAISSLVNEEQLSLPELQAAAVLELIGAPLNDGEQALRDFIVHYSRHDSAYLGQLNEASLYQRIATQWYNSSAVAPSSFALELRQLIAQGIATGYNLVTTPWPLFATERHLIYGHSDIQHAQQLLALLASEGLQARVGLSRKTSAFLYRDDWGTLSQSLIDLGNQRRLVEASEYDLHFEFPSAADKTRFVAAIDRYAKKESANQTGLIRGAWWQPFYRGHTAAEGFASATQIAVSNGKETALLLALPAQAPALVKAIQQLNPAWSVTPEAIWVNLAFHRYLRGGYK</sequence>
<gene>
    <name evidence="2" type="ORF">CBP51_20030</name>
</gene>
<feature type="chain" id="PRO_5012221678" description="DUF2066 domain-containing protein" evidence="1">
    <location>
        <begin position="28"/>
        <end position="347"/>
    </location>
</feature>
<accession>A0A266Q1D5</accession>
<name>A0A266Q1D5_9GAMM</name>
<protein>
    <recommendedName>
        <fullName evidence="4">DUF2066 domain-containing protein</fullName>
    </recommendedName>
</protein>
<evidence type="ECO:0000313" key="2">
    <source>
        <dbReference type="EMBL" id="OZY83685.1"/>
    </source>
</evidence>
<keyword evidence="3" id="KW-1185">Reference proteome</keyword>
<evidence type="ECO:0000256" key="1">
    <source>
        <dbReference type="SAM" id="SignalP"/>
    </source>
</evidence>
<keyword evidence="1" id="KW-0732">Signal</keyword>
<proteinExistence type="predicted"/>
<dbReference type="AlphaFoldDB" id="A0A266Q1D5"/>
<evidence type="ECO:0008006" key="4">
    <source>
        <dbReference type="Google" id="ProtNLM"/>
    </source>
</evidence>
<organism evidence="2 3">
    <name type="scientific">Cellvibrio mixtus</name>
    <dbReference type="NCBI Taxonomy" id="39650"/>
    <lineage>
        <taxon>Bacteria</taxon>
        <taxon>Pseudomonadati</taxon>
        <taxon>Pseudomonadota</taxon>
        <taxon>Gammaproteobacteria</taxon>
        <taxon>Cellvibrionales</taxon>
        <taxon>Cellvibrionaceae</taxon>
        <taxon>Cellvibrio</taxon>
    </lineage>
</organism>
<dbReference type="Proteomes" id="UP000216101">
    <property type="component" value="Unassembled WGS sequence"/>
</dbReference>
<dbReference type="RefSeq" id="WP_094986314.1">
    <property type="nucleotide sequence ID" value="NZ_NHNI01000004.1"/>
</dbReference>
<reference evidence="3" key="1">
    <citation type="submission" date="2017-05" db="EMBL/GenBank/DDBJ databases">
        <authorList>
            <person name="Barney B.M."/>
        </authorList>
    </citation>
    <scope>NUCLEOTIDE SEQUENCE [LARGE SCALE GENOMIC DNA]</scope>
    <source>
        <strain evidence="3">PSBB022</strain>
    </source>
</reference>
<comment type="caution">
    <text evidence="2">The sequence shown here is derived from an EMBL/GenBank/DDBJ whole genome shotgun (WGS) entry which is preliminary data.</text>
</comment>